<feature type="region of interest" description="Disordered" evidence="1">
    <location>
        <begin position="1"/>
        <end position="20"/>
    </location>
</feature>
<feature type="non-terminal residue" evidence="2">
    <location>
        <position position="547"/>
    </location>
</feature>
<reference evidence="2" key="1">
    <citation type="journal article" date="2022" name="Int. J. Mol. Sci.">
        <title>Draft Genome of Tanacetum Coccineum: Genomic Comparison of Closely Related Tanacetum-Family Plants.</title>
        <authorList>
            <person name="Yamashiro T."/>
            <person name="Shiraishi A."/>
            <person name="Nakayama K."/>
            <person name="Satake H."/>
        </authorList>
    </citation>
    <scope>NUCLEOTIDE SEQUENCE</scope>
</reference>
<keyword evidence="3" id="KW-1185">Reference proteome</keyword>
<evidence type="ECO:0000313" key="3">
    <source>
        <dbReference type="Proteomes" id="UP001151760"/>
    </source>
</evidence>
<dbReference type="Proteomes" id="UP001151760">
    <property type="component" value="Unassembled WGS sequence"/>
</dbReference>
<sequence>MSAAAPSTYILTSQSETPPLGTQPLLPIPLPTSSLPLLLPSTDCRAGVSEVTLPPRKRLCIALGPRFKVDESSSAPTTRPTRSFRADYGFVSTLDDEIRRDPEREVDYGIIDTWDEMVKDMQGTPSATDVARLSQRMIDFITTVRQDTDEIYRRLDDAHDDRSLMSGHLNMLRRDRRIHARTTRLMESEARLSREAWVQSMDASDTALCLRWHTLYEDTANTWLSPGNTHTIVWRNKPEIDTLSLDDLYNNLKIYEPEVKGTSSSSTNTQNVAFVFSNSTNSTNGAVNTAHGATTANTQATAVNSTIIDNLSDVVIEIDLRWQMAMLTMRARRFLKNTGKKLTVNGNETIGFDKSKLLLVNMEVTTAGYIHTAGEVQRKYSKSLLLLVVKLLLPEKILILNGDSPLPTRTVDGVETAVPPTTVDQKLARKNELKARGTLLMALPNEHQLKFNSYKSAKSLMEAIEKRFRGNKESKKVPKTLLKQHTNESIKTTYGVSAANSKANASTLPNIDSLSVAVIYSFFASQFNSSQLDNDDLKQIDLDDLEE</sequence>
<protein>
    <submittedName>
        <fullName evidence="2">Uncharacterized protein</fullName>
    </submittedName>
</protein>
<dbReference type="EMBL" id="BQNB010009902">
    <property type="protein sequence ID" value="GJS69980.1"/>
    <property type="molecule type" value="Genomic_DNA"/>
</dbReference>
<reference evidence="2" key="2">
    <citation type="submission" date="2022-01" db="EMBL/GenBank/DDBJ databases">
        <authorList>
            <person name="Yamashiro T."/>
            <person name="Shiraishi A."/>
            <person name="Satake H."/>
            <person name="Nakayama K."/>
        </authorList>
    </citation>
    <scope>NUCLEOTIDE SEQUENCE</scope>
</reference>
<organism evidence="2 3">
    <name type="scientific">Tanacetum coccineum</name>
    <dbReference type="NCBI Taxonomy" id="301880"/>
    <lineage>
        <taxon>Eukaryota</taxon>
        <taxon>Viridiplantae</taxon>
        <taxon>Streptophyta</taxon>
        <taxon>Embryophyta</taxon>
        <taxon>Tracheophyta</taxon>
        <taxon>Spermatophyta</taxon>
        <taxon>Magnoliopsida</taxon>
        <taxon>eudicotyledons</taxon>
        <taxon>Gunneridae</taxon>
        <taxon>Pentapetalae</taxon>
        <taxon>asterids</taxon>
        <taxon>campanulids</taxon>
        <taxon>Asterales</taxon>
        <taxon>Asteraceae</taxon>
        <taxon>Asteroideae</taxon>
        <taxon>Anthemideae</taxon>
        <taxon>Anthemidinae</taxon>
        <taxon>Tanacetum</taxon>
    </lineage>
</organism>
<proteinExistence type="predicted"/>
<comment type="caution">
    <text evidence="2">The sequence shown here is derived from an EMBL/GenBank/DDBJ whole genome shotgun (WGS) entry which is preliminary data.</text>
</comment>
<evidence type="ECO:0000313" key="2">
    <source>
        <dbReference type="EMBL" id="GJS69980.1"/>
    </source>
</evidence>
<evidence type="ECO:0000256" key="1">
    <source>
        <dbReference type="SAM" id="MobiDB-lite"/>
    </source>
</evidence>
<gene>
    <name evidence="2" type="ORF">Tco_0702821</name>
</gene>
<accession>A0ABQ4XY63</accession>
<name>A0ABQ4XY63_9ASTR</name>